<dbReference type="EMBL" id="BOPV01000001">
    <property type="protein sequence ID" value="GIL40673.1"/>
    <property type="molecule type" value="Genomic_DNA"/>
</dbReference>
<dbReference type="InterPro" id="IPR016181">
    <property type="entry name" value="Acyl_CoA_acyltransferase"/>
</dbReference>
<evidence type="ECO:0000259" key="1">
    <source>
        <dbReference type="PROSITE" id="PS51186"/>
    </source>
</evidence>
<feature type="domain" description="N-acetyltransferase" evidence="1">
    <location>
        <begin position="108"/>
        <end position="252"/>
    </location>
</feature>
<comment type="caution">
    <text evidence="2">The sequence shown here is derived from an EMBL/GenBank/DDBJ whole genome shotgun (WGS) entry which is preliminary data.</text>
</comment>
<dbReference type="Pfam" id="PF00583">
    <property type="entry name" value="Acetyltransf_1"/>
    <property type="match status" value="1"/>
</dbReference>
<evidence type="ECO:0000313" key="2">
    <source>
        <dbReference type="EMBL" id="GIL40673.1"/>
    </source>
</evidence>
<organism evidence="2 3">
    <name type="scientific">Roseiterribacter gracilis</name>
    <dbReference type="NCBI Taxonomy" id="2812848"/>
    <lineage>
        <taxon>Bacteria</taxon>
        <taxon>Pseudomonadati</taxon>
        <taxon>Pseudomonadota</taxon>
        <taxon>Alphaproteobacteria</taxon>
        <taxon>Rhodospirillales</taxon>
        <taxon>Roseiterribacteraceae</taxon>
        <taxon>Roseiterribacter</taxon>
    </lineage>
</organism>
<dbReference type="CDD" id="cd04301">
    <property type="entry name" value="NAT_SF"/>
    <property type="match status" value="1"/>
</dbReference>
<dbReference type="SUPFAM" id="SSF55729">
    <property type="entry name" value="Acyl-CoA N-acyltransferases (Nat)"/>
    <property type="match status" value="1"/>
</dbReference>
<dbReference type="GO" id="GO:0016747">
    <property type="term" value="F:acyltransferase activity, transferring groups other than amino-acyl groups"/>
    <property type="evidence" value="ECO:0007669"/>
    <property type="project" value="InterPro"/>
</dbReference>
<evidence type="ECO:0000313" key="3">
    <source>
        <dbReference type="Proteomes" id="UP000681075"/>
    </source>
</evidence>
<dbReference type="Proteomes" id="UP000681075">
    <property type="component" value="Unassembled WGS sequence"/>
</dbReference>
<name>A0A8S8XB25_9PROT</name>
<gene>
    <name evidence="2" type="ORF">TMPK1_29100</name>
</gene>
<protein>
    <recommendedName>
        <fullName evidence="1">N-acetyltransferase domain-containing protein</fullName>
    </recommendedName>
</protein>
<dbReference type="AlphaFoldDB" id="A0A8S8XB25"/>
<sequence length="254" mass="28001">MTARMQPSLRDLALFEERLAFLAGQREALHRHPDRIEIVADRPELATVIPLADIGLNPGWSSVTLLPWVALNWDDDLRAAGFERTERMAFMERPIEQTIAVRDVPDLTIERVADEAGADAFATIQAECFPIPSEPDPARRLLYFRTRVLRAMNQQGAIYLLARVDGEVRAITMVQIAAGVAGVYLVGTKASARGQGLATVLLREAQRLAADAGCSALKLQANADGAAYGIYTRAGFVERFQTTIWRKRPTTPDS</sequence>
<reference evidence="2" key="1">
    <citation type="submission" date="2021-02" db="EMBL/GenBank/DDBJ databases">
        <title>Genome sequence of Rhodospirillales sp. strain TMPK1 isolated from soil.</title>
        <authorList>
            <person name="Nakai R."/>
            <person name="Kusada H."/>
            <person name="Tamaki H."/>
        </authorList>
    </citation>
    <scope>NUCLEOTIDE SEQUENCE</scope>
    <source>
        <strain evidence="2">TMPK1</strain>
    </source>
</reference>
<dbReference type="PROSITE" id="PS51186">
    <property type="entry name" value="GNAT"/>
    <property type="match status" value="1"/>
</dbReference>
<proteinExistence type="predicted"/>
<accession>A0A8S8XB25</accession>
<dbReference type="Gene3D" id="3.40.630.30">
    <property type="match status" value="1"/>
</dbReference>
<dbReference type="InterPro" id="IPR000182">
    <property type="entry name" value="GNAT_dom"/>
</dbReference>
<keyword evidence="3" id="KW-1185">Reference proteome</keyword>